<dbReference type="Proteomes" id="UP000633509">
    <property type="component" value="Unassembled WGS sequence"/>
</dbReference>
<gene>
    <name evidence="2" type="ORF">H4W80_003663</name>
</gene>
<dbReference type="RefSeq" id="WP_192786155.1">
    <property type="nucleotide sequence ID" value="NZ_JADBEK010000001.1"/>
</dbReference>
<dbReference type="PROSITE" id="PS00134">
    <property type="entry name" value="TRYPSIN_HIS"/>
    <property type="match status" value="1"/>
</dbReference>
<feature type="chain" id="PRO_5045250347" evidence="1">
    <location>
        <begin position="25"/>
        <end position="420"/>
    </location>
</feature>
<reference evidence="2 3" key="1">
    <citation type="submission" date="2020-10" db="EMBL/GenBank/DDBJ databases">
        <title>Sequencing the genomes of 1000 actinobacteria strains.</title>
        <authorList>
            <person name="Klenk H.-P."/>
        </authorList>
    </citation>
    <scope>NUCLEOTIDE SEQUENCE [LARGE SCALE GENOMIC DNA]</scope>
    <source>
        <strain evidence="2 3">DSM 43173</strain>
    </source>
</reference>
<dbReference type="EC" id="3.4.21.-" evidence="2"/>
<organism evidence="2 3">
    <name type="scientific">Nonomuraea angiospora</name>
    <dbReference type="NCBI Taxonomy" id="46172"/>
    <lineage>
        <taxon>Bacteria</taxon>
        <taxon>Bacillati</taxon>
        <taxon>Actinomycetota</taxon>
        <taxon>Actinomycetes</taxon>
        <taxon>Streptosporangiales</taxon>
        <taxon>Streptosporangiaceae</taxon>
        <taxon>Nonomuraea</taxon>
    </lineage>
</organism>
<dbReference type="Gene3D" id="3.30.300.50">
    <property type="match status" value="1"/>
</dbReference>
<sequence length="420" mass="45404">MRLATAFSLVVVTGLAAVPDTALAAPAIRLAAPAKLQAADVPGSVDYLTKKYGISVDEAIRRLELQQTAGALQEVLARDYADTYAGAWIDQENGGVLAVASTAAGALAPALSAIPDRDHIRVVAARHSLKELEAKAADVSARLGLKPAQAPVINARENRVELYHEAAAAARGSADRLAAAADPDVAVVDSPPMTNAACEITWCPTPMRGGVRLEFFDSKKRQLYKRCTNGFNVKDTNGWEYTLTAGHCLEGEEYFSKHTNAFVGHWDADTYFAGYPIDAALMPYVTIGSYEYVKYWAQKPRNMVISRNTTQFRITGWWQYKDILNGWVACATGQTSNNTACGEVVKKDGGIWMNICRKLGDSGGPLFSENDHKAYGILSQINNADTGICNEDSLSTYSPVSKILDSFSYGGLTYSLHTTD</sequence>
<dbReference type="SUPFAM" id="SSF50494">
    <property type="entry name" value="Trypsin-like serine proteases"/>
    <property type="match status" value="1"/>
</dbReference>
<keyword evidence="2" id="KW-0378">Hydrolase</keyword>
<evidence type="ECO:0000313" key="3">
    <source>
        <dbReference type="Proteomes" id="UP000633509"/>
    </source>
</evidence>
<proteinExistence type="predicted"/>
<dbReference type="InterPro" id="IPR043504">
    <property type="entry name" value="Peptidase_S1_PA_chymotrypsin"/>
</dbReference>
<dbReference type="InterPro" id="IPR035070">
    <property type="entry name" value="Streptogrisin_prodomain"/>
</dbReference>
<evidence type="ECO:0000256" key="1">
    <source>
        <dbReference type="SAM" id="SignalP"/>
    </source>
</evidence>
<dbReference type="GO" id="GO:0016787">
    <property type="term" value="F:hydrolase activity"/>
    <property type="evidence" value="ECO:0007669"/>
    <property type="project" value="UniProtKB-KW"/>
</dbReference>
<dbReference type="Gene3D" id="2.40.10.10">
    <property type="entry name" value="Trypsin-like serine proteases"/>
    <property type="match status" value="2"/>
</dbReference>
<feature type="signal peptide" evidence="1">
    <location>
        <begin position="1"/>
        <end position="24"/>
    </location>
</feature>
<protein>
    <submittedName>
        <fullName evidence="2">Streptogrisin C</fullName>
        <ecNumber evidence="2">3.4.21.-</ecNumber>
    </submittedName>
</protein>
<dbReference type="InterPro" id="IPR018114">
    <property type="entry name" value="TRYPSIN_HIS"/>
</dbReference>
<dbReference type="EMBL" id="JADBEK010000001">
    <property type="protein sequence ID" value="MBE1585405.1"/>
    <property type="molecule type" value="Genomic_DNA"/>
</dbReference>
<keyword evidence="1" id="KW-0732">Signal</keyword>
<name>A0ABR9LYI1_9ACTN</name>
<comment type="caution">
    <text evidence="2">The sequence shown here is derived from an EMBL/GenBank/DDBJ whole genome shotgun (WGS) entry which is preliminary data.</text>
</comment>
<accession>A0ABR9LYI1</accession>
<evidence type="ECO:0000313" key="2">
    <source>
        <dbReference type="EMBL" id="MBE1585405.1"/>
    </source>
</evidence>
<keyword evidence="3" id="KW-1185">Reference proteome</keyword>
<dbReference type="CDD" id="cd21112">
    <property type="entry name" value="alphaLP-like"/>
    <property type="match status" value="1"/>
</dbReference>
<dbReference type="InterPro" id="IPR009003">
    <property type="entry name" value="Peptidase_S1_PA"/>
</dbReference>